<sequence length="167" mass="18332">MWWQSPLSGADGSRDETGATEVSGASTMSPTHGFLLTSTGVLRVAHCLHEDSPIPSGKGNASQKSTSIASRALAFGPKSSLSGVGRVRSNFPHGDDTAHHPQGFDEYEDPWHQKRKKVSEDSPDKMEYSRRSRARACLRASKRGNFVGNQRFLKRYVGRKTKGDKVM</sequence>
<reference evidence="2" key="2">
    <citation type="submission" date="2021-08" db="EMBL/GenBank/DDBJ databases">
        <authorList>
            <person name="Eriksson T."/>
        </authorList>
    </citation>
    <scope>NUCLEOTIDE SEQUENCE</scope>
    <source>
        <strain evidence="2">Stoneville</strain>
        <tissue evidence="2">Whole head</tissue>
    </source>
</reference>
<comment type="caution">
    <text evidence="2">The sequence shown here is derived from an EMBL/GenBank/DDBJ whole genome shotgun (WGS) entry which is preliminary data.</text>
</comment>
<name>A0A8J6HJC5_TENMO</name>
<keyword evidence="3" id="KW-1185">Reference proteome</keyword>
<feature type="region of interest" description="Disordered" evidence="1">
    <location>
        <begin position="52"/>
        <end position="71"/>
    </location>
</feature>
<evidence type="ECO:0000256" key="1">
    <source>
        <dbReference type="SAM" id="MobiDB-lite"/>
    </source>
</evidence>
<organism evidence="2 3">
    <name type="scientific">Tenebrio molitor</name>
    <name type="common">Yellow mealworm beetle</name>
    <dbReference type="NCBI Taxonomy" id="7067"/>
    <lineage>
        <taxon>Eukaryota</taxon>
        <taxon>Metazoa</taxon>
        <taxon>Ecdysozoa</taxon>
        <taxon>Arthropoda</taxon>
        <taxon>Hexapoda</taxon>
        <taxon>Insecta</taxon>
        <taxon>Pterygota</taxon>
        <taxon>Neoptera</taxon>
        <taxon>Endopterygota</taxon>
        <taxon>Coleoptera</taxon>
        <taxon>Polyphaga</taxon>
        <taxon>Cucujiformia</taxon>
        <taxon>Tenebrionidae</taxon>
        <taxon>Tenebrio</taxon>
    </lineage>
</organism>
<dbReference type="EMBL" id="JABDTM020022693">
    <property type="protein sequence ID" value="KAH0815729.1"/>
    <property type="molecule type" value="Genomic_DNA"/>
</dbReference>
<gene>
    <name evidence="2" type="ORF">GEV33_007062</name>
</gene>
<reference evidence="2" key="1">
    <citation type="journal article" date="2020" name="J Insects Food Feed">
        <title>The yellow mealworm (Tenebrio molitor) genome: a resource for the emerging insects as food and feed industry.</title>
        <authorList>
            <person name="Eriksson T."/>
            <person name="Andere A."/>
            <person name="Kelstrup H."/>
            <person name="Emery V."/>
            <person name="Picard C."/>
        </authorList>
    </citation>
    <scope>NUCLEOTIDE SEQUENCE</scope>
    <source>
        <strain evidence="2">Stoneville</strain>
        <tissue evidence="2">Whole head</tissue>
    </source>
</reference>
<evidence type="ECO:0000313" key="3">
    <source>
        <dbReference type="Proteomes" id="UP000719412"/>
    </source>
</evidence>
<feature type="compositionally biased region" description="Polar residues" evidence="1">
    <location>
        <begin position="59"/>
        <end position="69"/>
    </location>
</feature>
<feature type="region of interest" description="Disordered" evidence="1">
    <location>
        <begin position="77"/>
        <end position="133"/>
    </location>
</feature>
<dbReference type="AlphaFoldDB" id="A0A8J6HJC5"/>
<evidence type="ECO:0000313" key="2">
    <source>
        <dbReference type="EMBL" id="KAH0815729.1"/>
    </source>
</evidence>
<feature type="compositionally biased region" description="Basic and acidic residues" evidence="1">
    <location>
        <begin position="93"/>
        <end position="103"/>
    </location>
</feature>
<feature type="region of interest" description="Disordered" evidence="1">
    <location>
        <begin position="1"/>
        <end position="31"/>
    </location>
</feature>
<proteinExistence type="predicted"/>
<protein>
    <submittedName>
        <fullName evidence="2">Uncharacterized protein</fullName>
    </submittedName>
</protein>
<accession>A0A8J6HJC5</accession>
<dbReference type="Proteomes" id="UP000719412">
    <property type="component" value="Unassembled WGS sequence"/>
</dbReference>
<feature type="compositionally biased region" description="Basic and acidic residues" evidence="1">
    <location>
        <begin position="118"/>
        <end position="130"/>
    </location>
</feature>